<feature type="region of interest" description="Disordered" evidence="1">
    <location>
        <begin position="1"/>
        <end position="84"/>
    </location>
</feature>
<dbReference type="EMBL" id="JAGHQM010001025">
    <property type="protein sequence ID" value="KAH0556747.1"/>
    <property type="molecule type" value="Genomic_DNA"/>
</dbReference>
<protein>
    <submittedName>
        <fullName evidence="2">Uncharacterized protein</fullName>
    </submittedName>
</protein>
<sequence>MAQTGFNTMTQSHAGSPSTPAPSTGFNTAAQGYANPSTGPAPPTGFNTATQGYANPSTDPAPPTGFNASPSTTPVSSTTGNLGAQPRDLVVDLLNKIDGKTDSLLEPMTGARNRQADWKADMIIGVRDMGMEVKAVKMQMMNLGEKIGGLEEAIEKLYREWRGGVGQQANKPGSVTGS</sequence>
<gene>
    <name evidence="2" type="ORF">GP486_005465</name>
</gene>
<proteinExistence type="predicted"/>
<reference evidence="2" key="1">
    <citation type="submission" date="2021-03" db="EMBL/GenBank/DDBJ databases">
        <title>Comparative genomics and phylogenomic investigation of the class Geoglossomycetes provide insights into ecological specialization and systematics.</title>
        <authorList>
            <person name="Melie T."/>
            <person name="Pirro S."/>
            <person name="Miller A.N."/>
            <person name="Quandt A."/>
        </authorList>
    </citation>
    <scope>NUCLEOTIDE SEQUENCE</scope>
    <source>
        <strain evidence="2">CAQ_001_2017</strain>
    </source>
</reference>
<feature type="compositionally biased region" description="Polar residues" evidence="1">
    <location>
        <begin position="1"/>
        <end position="38"/>
    </location>
</feature>
<comment type="caution">
    <text evidence="2">The sequence shown here is derived from an EMBL/GenBank/DDBJ whole genome shotgun (WGS) entry which is preliminary data.</text>
</comment>
<feature type="compositionally biased region" description="Low complexity" evidence="1">
    <location>
        <begin position="69"/>
        <end position="79"/>
    </location>
</feature>
<evidence type="ECO:0000313" key="2">
    <source>
        <dbReference type="EMBL" id="KAH0556747.1"/>
    </source>
</evidence>
<feature type="compositionally biased region" description="Polar residues" evidence="1">
    <location>
        <begin position="45"/>
        <end position="58"/>
    </location>
</feature>
<name>A0A9P8RM66_9PEZI</name>
<accession>A0A9P8RM66</accession>
<evidence type="ECO:0000256" key="1">
    <source>
        <dbReference type="SAM" id="MobiDB-lite"/>
    </source>
</evidence>
<dbReference type="Proteomes" id="UP000750711">
    <property type="component" value="Unassembled WGS sequence"/>
</dbReference>
<keyword evidence="3" id="KW-1185">Reference proteome</keyword>
<evidence type="ECO:0000313" key="3">
    <source>
        <dbReference type="Proteomes" id="UP000750711"/>
    </source>
</evidence>
<dbReference type="AlphaFoldDB" id="A0A9P8RM66"/>
<organism evidence="2 3">
    <name type="scientific">Trichoglossum hirsutum</name>
    <dbReference type="NCBI Taxonomy" id="265104"/>
    <lineage>
        <taxon>Eukaryota</taxon>
        <taxon>Fungi</taxon>
        <taxon>Dikarya</taxon>
        <taxon>Ascomycota</taxon>
        <taxon>Pezizomycotina</taxon>
        <taxon>Geoglossomycetes</taxon>
        <taxon>Geoglossales</taxon>
        <taxon>Geoglossaceae</taxon>
        <taxon>Trichoglossum</taxon>
    </lineage>
</organism>
<feature type="non-terminal residue" evidence="2">
    <location>
        <position position="178"/>
    </location>
</feature>